<evidence type="ECO:0000256" key="4">
    <source>
        <dbReference type="ARBA" id="ARBA00022833"/>
    </source>
</evidence>
<proteinExistence type="predicted"/>
<keyword evidence="2" id="KW-0479">Metal-binding</keyword>
<dbReference type="PROSITE" id="PS01186">
    <property type="entry name" value="EGF_2"/>
    <property type="match status" value="1"/>
</dbReference>
<dbReference type="Pfam" id="PF01400">
    <property type="entry name" value="Astacin"/>
    <property type="match status" value="1"/>
</dbReference>
<dbReference type="GO" id="GO:0046872">
    <property type="term" value="F:metal ion binding"/>
    <property type="evidence" value="ECO:0007669"/>
    <property type="project" value="UniProtKB-KW"/>
</dbReference>
<dbReference type="InterPro" id="IPR001506">
    <property type="entry name" value="Peptidase_M12A"/>
</dbReference>
<feature type="chain" id="PRO_5005894407" evidence="6">
    <location>
        <begin position="23"/>
        <end position="352"/>
    </location>
</feature>
<name>A0A0N5BJW7_STREA</name>
<keyword evidence="9" id="KW-1185">Reference proteome</keyword>
<dbReference type="Gene3D" id="2.10.25.10">
    <property type="entry name" value="Laminin"/>
    <property type="match status" value="1"/>
</dbReference>
<dbReference type="Proteomes" id="UP000046392">
    <property type="component" value="Unplaced"/>
</dbReference>
<organism evidence="9 10">
    <name type="scientific">Strongyloides papillosus</name>
    <name type="common">Intestinal threadworm</name>
    <dbReference type="NCBI Taxonomy" id="174720"/>
    <lineage>
        <taxon>Eukaryota</taxon>
        <taxon>Metazoa</taxon>
        <taxon>Ecdysozoa</taxon>
        <taxon>Nematoda</taxon>
        <taxon>Chromadorea</taxon>
        <taxon>Rhabditida</taxon>
        <taxon>Tylenchina</taxon>
        <taxon>Panagrolaimomorpha</taxon>
        <taxon>Strongyloidoidea</taxon>
        <taxon>Strongyloididae</taxon>
        <taxon>Strongyloides</taxon>
    </lineage>
</organism>
<dbReference type="Gene3D" id="3.40.390.10">
    <property type="entry name" value="Collagenase (Catalytic Domain)"/>
    <property type="match status" value="1"/>
</dbReference>
<dbReference type="PROSITE" id="PS00022">
    <property type="entry name" value="EGF_1"/>
    <property type="match status" value="1"/>
</dbReference>
<dbReference type="GO" id="GO:0004222">
    <property type="term" value="F:metalloendopeptidase activity"/>
    <property type="evidence" value="ECO:0007669"/>
    <property type="project" value="InterPro"/>
</dbReference>
<dbReference type="InterPro" id="IPR024079">
    <property type="entry name" value="MetalloPept_cat_dom_sf"/>
</dbReference>
<dbReference type="AlphaFoldDB" id="A0A0N5BJW7"/>
<feature type="domain" description="EGF-like" evidence="7 8">
    <location>
        <begin position="225"/>
        <end position="236"/>
    </location>
</feature>
<keyword evidence="5" id="KW-0482">Metalloprotease</keyword>
<protein>
    <submittedName>
        <fullName evidence="10">Astacin domain-containing protein</fullName>
    </submittedName>
</protein>
<dbReference type="PANTHER" id="PTHR10127">
    <property type="entry name" value="DISCOIDIN, CUB, EGF, LAMININ , AND ZINC METALLOPROTEASE DOMAIN CONTAINING"/>
    <property type="match status" value="1"/>
</dbReference>
<evidence type="ECO:0000256" key="1">
    <source>
        <dbReference type="ARBA" id="ARBA00022670"/>
    </source>
</evidence>
<reference evidence="10" key="1">
    <citation type="submission" date="2017-02" db="UniProtKB">
        <authorList>
            <consortium name="WormBaseParasite"/>
        </authorList>
    </citation>
    <scope>IDENTIFICATION</scope>
</reference>
<feature type="signal peptide" evidence="6">
    <location>
        <begin position="1"/>
        <end position="22"/>
    </location>
</feature>
<accession>A0A0N5BJW7</accession>
<evidence type="ECO:0000259" key="8">
    <source>
        <dbReference type="PROSITE" id="PS01186"/>
    </source>
</evidence>
<keyword evidence="6" id="KW-0732">Signal</keyword>
<keyword evidence="3" id="KW-0378">Hydrolase</keyword>
<sequence length="352" mass="41047">MNLSFLIVLLSVLCILPNLGESKKKKPSQYEHKIPPYPTKPSRVMYYVGNELGPEITRKIDTLLTTLTIETCLYFERQNSKKYPLVIAKNNRDFLFFIGLALGLVPEITRNDSRQYVEVFSNHISKSKLKYYQEKKYESKVLGNTSFDFYSKMIPSSTFGSKNKKKTYRLKADLSEYYEKSIDLPDTFSFNDIKRLWYYYCNKCEDKPNNCQHGGYCKDSSCDKCKCPLPFIGDKCEKMLFYKECHNMQHFTAYPHINYNTILGNHRDCYYSVKSKNGKKVQFEIFNLTLSRKNDCYGGVGLEVKYREDKGAEGLLLCDNYTNIRFPPSSEIYLNFAGDGIDKIRFSYIEAK</sequence>
<keyword evidence="1" id="KW-0645">Protease</keyword>
<evidence type="ECO:0000313" key="9">
    <source>
        <dbReference type="Proteomes" id="UP000046392"/>
    </source>
</evidence>
<evidence type="ECO:0000256" key="2">
    <source>
        <dbReference type="ARBA" id="ARBA00022723"/>
    </source>
</evidence>
<dbReference type="PANTHER" id="PTHR10127:SF780">
    <property type="entry name" value="METALLOENDOPEPTIDASE"/>
    <property type="match status" value="1"/>
</dbReference>
<evidence type="ECO:0000313" key="10">
    <source>
        <dbReference type="WBParaSite" id="SPAL_0000623400.1"/>
    </source>
</evidence>
<evidence type="ECO:0000256" key="5">
    <source>
        <dbReference type="ARBA" id="ARBA00023049"/>
    </source>
</evidence>
<evidence type="ECO:0000259" key="7">
    <source>
        <dbReference type="PROSITE" id="PS00022"/>
    </source>
</evidence>
<evidence type="ECO:0000256" key="6">
    <source>
        <dbReference type="SAM" id="SignalP"/>
    </source>
</evidence>
<dbReference type="GO" id="GO:0006508">
    <property type="term" value="P:proteolysis"/>
    <property type="evidence" value="ECO:0007669"/>
    <property type="project" value="UniProtKB-KW"/>
</dbReference>
<dbReference type="InterPro" id="IPR000742">
    <property type="entry name" value="EGF"/>
</dbReference>
<evidence type="ECO:0000256" key="3">
    <source>
        <dbReference type="ARBA" id="ARBA00022801"/>
    </source>
</evidence>
<dbReference type="WBParaSite" id="SPAL_0000623400.1">
    <property type="protein sequence ID" value="SPAL_0000623400.1"/>
    <property type="gene ID" value="SPAL_0000623400"/>
</dbReference>
<keyword evidence="4" id="KW-0862">Zinc</keyword>